<feature type="binding site" description="axial binding residue" evidence="9">
    <location>
        <position position="449"/>
    </location>
    <ligand>
        <name>heme</name>
        <dbReference type="ChEBI" id="CHEBI:30413"/>
    </ligand>
    <ligandPart>
        <name>Fe</name>
        <dbReference type="ChEBI" id="CHEBI:18248"/>
    </ligandPart>
</feature>
<dbReference type="PANTHER" id="PTHR24305:SF166">
    <property type="entry name" value="CYTOCHROME P450 12A4, MITOCHONDRIAL-RELATED"/>
    <property type="match status" value="1"/>
</dbReference>
<dbReference type="Proteomes" id="UP000217199">
    <property type="component" value="Unassembled WGS sequence"/>
</dbReference>
<keyword evidence="8 10" id="KW-0503">Monooxygenase</keyword>
<keyword evidence="12" id="KW-1185">Reference proteome</keyword>
<dbReference type="GO" id="GO:0005506">
    <property type="term" value="F:iron ion binding"/>
    <property type="evidence" value="ECO:0007669"/>
    <property type="project" value="InterPro"/>
</dbReference>
<dbReference type="STRING" id="2282107.A0A286UQA9"/>
<name>A0A286UQA9_9AGAM</name>
<dbReference type="InterPro" id="IPR050121">
    <property type="entry name" value="Cytochrome_P450_monoxygenase"/>
</dbReference>
<dbReference type="AlphaFoldDB" id="A0A286UQA9"/>
<keyword evidence="4 9" id="KW-0349">Heme</keyword>
<sequence>MDPEHSYITHEEWVKQYGKTFRIHGFGAFDYRLMSFDLRAISYIMNSPTFEKPWQTRRLLMRLLGRGIFAMEGEEHRIQRRIIGPAFSTFAIKNLAPIMFQKAEELKEKWSSMIHENYKSKWDEVMASLPEESLPLSKEEATKFSGGAIVDIAHWISRATFDIIGLSGFDYAFNALENETEDVYLAYRTMFCSIDKGPGFKRILGLYFPIIETLWPDESIRQLRASLKTIRKRGEEIVRSKKQAIMAEVSNPKGIWDKDILSILIKANLSENPAHRLSDSELLDQISTFLFAGSDTTSISIAWVFHFLALYPEVQDQLRDELTALRPDPLSQEDPLGFLDLLPLLDAVVRETLRLAPPVHGTIRVAMKDEIVPLSEPTTLQSGERVNQVHIRKGSYVHIPIEGLNYSKEIWGDDALVFKPERWGNLPTSATHYPGLANVMSFSYGPHACIGWKFSLLEMKVFIAALLPHFTFVPVAEIKKYNAITTRAYVEDRFEHGPALPIKILKSIYHHGDLHIVIELIKLRTNSYYHILNGIFLLLN</sequence>
<evidence type="ECO:0000256" key="3">
    <source>
        <dbReference type="ARBA" id="ARBA00010617"/>
    </source>
</evidence>
<dbReference type="GO" id="GO:0016705">
    <property type="term" value="F:oxidoreductase activity, acting on paired donors, with incorporation or reduction of molecular oxygen"/>
    <property type="evidence" value="ECO:0007669"/>
    <property type="project" value="InterPro"/>
</dbReference>
<keyword evidence="5 9" id="KW-0479">Metal-binding</keyword>
<comment type="cofactor">
    <cofactor evidence="1 9">
        <name>heme</name>
        <dbReference type="ChEBI" id="CHEBI:30413"/>
    </cofactor>
</comment>
<dbReference type="PRINTS" id="PR00385">
    <property type="entry name" value="P450"/>
</dbReference>
<dbReference type="InterPro" id="IPR001128">
    <property type="entry name" value="Cyt_P450"/>
</dbReference>
<accession>A0A286UQA9</accession>
<dbReference type="InterPro" id="IPR017972">
    <property type="entry name" value="Cyt_P450_CS"/>
</dbReference>
<reference evidence="11 12" key="1">
    <citation type="journal article" date="2017" name="Mol. Ecol.">
        <title>Comparative and population genomic landscape of Phellinus noxius: A hypervariable fungus causing root rot in trees.</title>
        <authorList>
            <person name="Chung C.L."/>
            <person name="Lee T.J."/>
            <person name="Akiba M."/>
            <person name="Lee H.H."/>
            <person name="Kuo T.H."/>
            <person name="Liu D."/>
            <person name="Ke H.M."/>
            <person name="Yokoi T."/>
            <person name="Roa M.B."/>
            <person name="Lu M.J."/>
            <person name="Chang Y.Y."/>
            <person name="Ann P.J."/>
            <person name="Tsai J.N."/>
            <person name="Chen C.Y."/>
            <person name="Tzean S.S."/>
            <person name="Ota Y."/>
            <person name="Hattori T."/>
            <person name="Sahashi N."/>
            <person name="Liou R.F."/>
            <person name="Kikuchi T."/>
            <person name="Tsai I.J."/>
        </authorList>
    </citation>
    <scope>NUCLEOTIDE SEQUENCE [LARGE SCALE GENOMIC DNA]</scope>
    <source>
        <strain evidence="11 12">FFPRI411160</strain>
    </source>
</reference>
<protein>
    <submittedName>
        <fullName evidence="11">Cytochrome P450</fullName>
    </submittedName>
</protein>
<comment type="caution">
    <text evidence="11">The sequence shown here is derived from an EMBL/GenBank/DDBJ whole genome shotgun (WGS) entry which is preliminary data.</text>
</comment>
<evidence type="ECO:0000256" key="2">
    <source>
        <dbReference type="ARBA" id="ARBA00005179"/>
    </source>
</evidence>
<keyword evidence="6 10" id="KW-0560">Oxidoreductase</keyword>
<dbReference type="PANTHER" id="PTHR24305">
    <property type="entry name" value="CYTOCHROME P450"/>
    <property type="match status" value="1"/>
</dbReference>
<evidence type="ECO:0000313" key="11">
    <source>
        <dbReference type="EMBL" id="PAV21783.1"/>
    </source>
</evidence>
<organism evidence="11 12">
    <name type="scientific">Pyrrhoderma noxium</name>
    <dbReference type="NCBI Taxonomy" id="2282107"/>
    <lineage>
        <taxon>Eukaryota</taxon>
        <taxon>Fungi</taxon>
        <taxon>Dikarya</taxon>
        <taxon>Basidiomycota</taxon>
        <taxon>Agaricomycotina</taxon>
        <taxon>Agaricomycetes</taxon>
        <taxon>Hymenochaetales</taxon>
        <taxon>Hymenochaetaceae</taxon>
        <taxon>Pyrrhoderma</taxon>
    </lineage>
</organism>
<evidence type="ECO:0000256" key="4">
    <source>
        <dbReference type="ARBA" id="ARBA00022617"/>
    </source>
</evidence>
<dbReference type="Pfam" id="PF00067">
    <property type="entry name" value="p450"/>
    <property type="match status" value="1"/>
</dbReference>
<keyword evidence="7 9" id="KW-0408">Iron</keyword>
<evidence type="ECO:0000256" key="5">
    <source>
        <dbReference type="ARBA" id="ARBA00022723"/>
    </source>
</evidence>
<dbReference type="OrthoDB" id="1470350at2759"/>
<evidence type="ECO:0000256" key="9">
    <source>
        <dbReference type="PIRSR" id="PIRSR602401-1"/>
    </source>
</evidence>
<evidence type="ECO:0000313" key="12">
    <source>
        <dbReference type="Proteomes" id="UP000217199"/>
    </source>
</evidence>
<dbReference type="PRINTS" id="PR00463">
    <property type="entry name" value="EP450I"/>
</dbReference>
<evidence type="ECO:0000256" key="6">
    <source>
        <dbReference type="ARBA" id="ARBA00023002"/>
    </source>
</evidence>
<proteinExistence type="inferred from homology"/>
<dbReference type="InterPro" id="IPR002401">
    <property type="entry name" value="Cyt_P450_E_grp-I"/>
</dbReference>
<dbReference type="EMBL" id="NBII01000002">
    <property type="protein sequence ID" value="PAV21783.1"/>
    <property type="molecule type" value="Genomic_DNA"/>
</dbReference>
<dbReference type="Gene3D" id="1.10.630.10">
    <property type="entry name" value="Cytochrome P450"/>
    <property type="match status" value="1"/>
</dbReference>
<dbReference type="InParanoid" id="A0A286UQA9"/>
<dbReference type="SUPFAM" id="SSF48264">
    <property type="entry name" value="Cytochrome P450"/>
    <property type="match status" value="1"/>
</dbReference>
<dbReference type="PROSITE" id="PS00086">
    <property type="entry name" value="CYTOCHROME_P450"/>
    <property type="match status" value="1"/>
</dbReference>
<evidence type="ECO:0000256" key="10">
    <source>
        <dbReference type="RuleBase" id="RU000461"/>
    </source>
</evidence>
<dbReference type="GO" id="GO:0004497">
    <property type="term" value="F:monooxygenase activity"/>
    <property type="evidence" value="ECO:0007669"/>
    <property type="project" value="UniProtKB-KW"/>
</dbReference>
<gene>
    <name evidence="11" type="ORF">PNOK_0174000</name>
</gene>
<comment type="similarity">
    <text evidence="3 10">Belongs to the cytochrome P450 family.</text>
</comment>
<dbReference type="GO" id="GO:0020037">
    <property type="term" value="F:heme binding"/>
    <property type="evidence" value="ECO:0007669"/>
    <property type="project" value="InterPro"/>
</dbReference>
<evidence type="ECO:0000256" key="7">
    <source>
        <dbReference type="ARBA" id="ARBA00023004"/>
    </source>
</evidence>
<evidence type="ECO:0000256" key="1">
    <source>
        <dbReference type="ARBA" id="ARBA00001971"/>
    </source>
</evidence>
<dbReference type="InterPro" id="IPR036396">
    <property type="entry name" value="Cyt_P450_sf"/>
</dbReference>
<evidence type="ECO:0000256" key="8">
    <source>
        <dbReference type="ARBA" id="ARBA00023033"/>
    </source>
</evidence>
<comment type="pathway">
    <text evidence="2">Secondary metabolite biosynthesis.</text>
</comment>